<organism evidence="2 3">
    <name type="scientific">Archangium gephyra</name>
    <dbReference type="NCBI Taxonomy" id="48"/>
    <lineage>
        <taxon>Bacteria</taxon>
        <taxon>Pseudomonadati</taxon>
        <taxon>Myxococcota</taxon>
        <taxon>Myxococcia</taxon>
        <taxon>Myxococcales</taxon>
        <taxon>Cystobacterineae</taxon>
        <taxon>Archangiaceae</taxon>
        <taxon>Archangium</taxon>
    </lineage>
</organism>
<dbReference type="EMBL" id="QFQP01000025">
    <property type="protein sequence ID" value="PZR08425.1"/>
    <property type="molecule type" value="Genomic_DNA"/>
</dbReference>
<keyword evidence="1" id="KW-0812">Transmembrane</keyword>
<reference evidence="2 3" key="1">
    <citation type="submission" date="2017-08" db="EMBL/GenBank/DDBJ databases">
        <title>Infants hospitalized years apart are colonized by the same room-sourced microbial strains.</title>
        <authorList>
            <person name="Brooks B."/>
            <person name="Olm M.R."/>
            <person name="Firek B.A."/>
            <person name="Baker R."/>
            <person name="Thomas B.C."/>
            <person name="Morowitz M.J."/>
            <person name="Banfield J.F."/>
        </authorList>
    </citation>
    <scope>NUCLEOTIDE SEQUENCE [LARGE SCALE GENOMIC DNA]</scope>
    <source>
        <strain evidence="2">S2_003_000_R2_14</strain>
    </source>
</reference>
<proteinExistence type="predicted"/>
<comment type="caution">
    <text evidence="2">The sequence shown here is derived from an EMBL/GenBank/DDBJ whole genome shotgun (WGS) entry which is preliminary data.</text>
</comment>
<keyword evidence="1" id="KW-0472">Membrane</keyword>
<feature type="transmembrane region" description="Helical" evidence="1">
    <location>
        <begin position="113"/>
        <end position="146"/>
    </location>
</feature>
<sequence length="159" mass="16622">MPEQFDAETEALLRELARTDDERELVLEEHRQLEKDLLRLADPLPPPDFLAKVMTRVAAAPARPVSRADVWSAVAIIGVTLTLAVAALVMSGGASGGFGLTLASLVVKGREAVVALGSALIALWTTAALPTVVGLSLFLAAALAAFRRSVQPSAAKVVS</sequence>
<dbReference type="AlphaFoldDB" id="A0A2W5TAK9"/>
<protein>
    <submittedName>
        <fullName evidence="2">Uncharacterized protein</fullName>
    </submittedName>
</protein>
<evidence type="ECO:0000256" key="1">
    <source>
        <dbReference type="SAM" id="Phobius"/>
    </source>
</evidence>
<evidence type="ECO:0000313" key="3">
    <source>
        <dbReference type="Proteomes" id="UP000249061"/>
    </source>
</evidence>
<feature type="transmembrane region" description="Helical" evidence="1">
    <location>
        <begin position="70"/>
        <end position="93"/>
    </location>
</feature>
<keyword evidence="1" id="KW-1133">Transmembrane helix</keyword>
<dbReference type="Proteomes" id="UP000249061">
    <property type="component" value="Unassembled WGS sequence"/>
</dbReference>
<gene>
    <name evidence="2" type="ORF">DI536_24925</name>
</gene>
<evidence type="ECO:0000313" key="2">
    <source>
        <dbReference type="EMBL" id="PZR08425.1"/>
    </source>
</evidence>
<accession>A0A2W5TAK9</accession>
<name>A0A2W5TAK9_9BACT</name>